<dbReference type="EMBL" id="JAINUG010000044">
    <property type="protein sequence ID" value="KAJ8406264.1"/>
    <property type="molecule type" value="Genomic_DNA"/>
</dbReference>
<accession>A0AAD7SPB9</accession>
<gene>
    <name evidence="2" type="ORF">AAFF_G00304950</name>
</gene>
<organism evidence="2 3">
    <name type="scientific">Aldrovandia affinis</name>
    <dbReference type="NCBI Taxonomy" id="143900"/>
    <lineage>
        <taxon>Eukaryota</taxon>
        <taxon>Metazoa</taxon>
        <taxon>Chordata</taxon>
        <taxon>Craniata</taxon>
        <taxon>Vertebrata</taxon>
        <taxon>Euteleostomi</taxon>
        <taxon>Actinopterygii</taxon>
        <taxon>Neopterygii</taxon>
        <taxon>Teleostei</taxon>
        <taxon>Notacanthiformes</taxon>
        <taxon>Halosauridae</taxon>
        <taxon>Aldrovandia</taxon>
    </lineage>
</organism>
<evidence type="ECO:0000256" key="1">
    <source>
        <dbReference type="SAM" id="MobiDB-lite"/>
    </source>
</evidence>
<reference evidence="2" key="1">
    <citation type="journal article" date="2023" name="Science">
        <title>Genome structures resolve the early diversification of teleost fishes.</title>
        <authorList>
            <person name="Parey E."/>
            <person name="Louis A."/>
            <person name="Montfort J."/>
            <person name="Bouchez O."/>
            <person name="Roques C."/>
            <person name="Iampietro C."/>
            <person name="Lluch J."/>
            <person name="Castinel A."/>
            <person name="Donnadieu C."/>
            <person name="Desvignes T."/>
            <person name="Floi Bucao C."/>
            <person name="Jouanno E."/>
            <person name="Wen M."/>
            <person name="Mejri S."/>
            <person name="Dirks R."/>
            <person name="Jansen H."/>
            <person name="Henkel C."/>
            <person name="Chen W.J."/>
            <person name="Zahm M."/>
            <person name="Cabau C."/>
            <person name="Klopp C."/>
            <person name="Thompson A.W."/>
            <person name="Robinson-Rechavi M."/>
            <person name="Braasch I."/>
            <person name="Lecointre G."/>
            <person name="Bobe J."/>
            <person name="Postlethwait J.H."/>
            <person name="Berthelot C."/>
            <person name="Roest Crollius H."/>
            <person name="Guiguen Y."/>
        </authorList>
    </citation>
    <scope>NUCLEOTIDE SEQUENCE</scope>
    <source>
        <strain evidence="2">NC1722</strain>
    </source>
</reference>
<protein>
    <submittedName>
        <fullName evidence="2">Uncharacterized protein</fullName>
    </submittedName>
</protein>
<keyword evidence="3" id="KW-1185">Reference proteome</keyword>
<dbReference type="Proteomes" id="UP001221898">
    <property type="component" value="Unassembled WGS sequence"/>
</dbReference>
<proteinExistence type="predicted"/>
<dbReference type="AlphaFoldDB" id="A0AAD7SPB9"/>
<name>A0AAD7SPB9_9TELE</name>
<sequence length="169" mass="17348">MVIGSSGRSPFGISPGGRPSTQTQDASAFPRAGLRLRSVCGAVWRAFVGGPSLLPSLPSEAAVPLHKLCNSKESSSASGTGPAPPFAVLKLCENSPRPTGPFPARARDALATFLLHARRHRCAGAVGAGAHCGPRDVATGAIHIVLMSQPPQQASAAMSPVFLQGGRRH</sequence>
<evidence type="ECO:0000313" key="3">
    <source>
        <dbReference type="Proteomes" id="UP001221898"/>
    </source>
</evidence>
<comment type="caution">
    <text evidence="2">The sequence shown here is derived from an EMBL/GenBank/DDBJ whole genome shotgun (WGS) entry which is preliminary data.</text>
</comment>
<feature type="region of interest" description="Disordered" evidence="1">
    <location>
        <begin position="1"/>
        <end position="27"/>
    </location>
</feature>
<evidence type="ECO:0000313" key="2">
    <source>
        <dbReference type="EMBL" id="KAJ8406264.1"/>
    </source>
</evidence>